<comment type="caution">
    <text evidence="1">The sequence shown here is derived from an EMBL/GenBank/DDBJ whole genome shotgun (WGS) entry which is preliminary data.</text>
</comment>
<name>A0A1Q8QXA5_9FIRM</name>
<accession>A0A1Q8QXA5</accession>
<evidence type="ECO:0000313" key="1">
    <source>
        <dbReference type="EMBL" id="OLN31956.1"/>
    </source>
</evidence>
<gene>
    <name evidence="1" type="ORF">DSOL_2049</name>
</gene>
<organism evidence="1 2">
    <name type="scientific">Desulfosporosinus metallidurans</name>
    <dbReference type="NCBI Taxonomy" id="1888891"/>
    <lineage>
        <taxon>Bacteria</taxon>
        <taxon>Bacillati</taxon>
        <taxon>Bacillota</taxon>
        <taxon>Clostridia</taxon>
        <taxon>Eubacteriales</taxon>
        <taxon>Desulfitobacteriaceae</taxon>
        <taxon>Desulfosporosinus</taxon>
    </lineage>
</organism>
<dbReference type="AlphaFoldDB" id="A0A1Q8QXA5"/>
<sequence length="43" mass="5007">MACEMNDLELQAEIKELSESLQFMSEDGYDKSLRKKMSSQAYQ</sequence>
<dbReference type="EMBL" id="MLBF01000012">
    <property type="protein sequence ID" value="OLN31956.1"/>
    <property type="molecule type" value="Genomic_DNA"/>
</dbReference>
<protein>
    <submittedName>
        <fullName evidence="1">Uncharacterized protein</fullName>
    </submittedName>
</protein>
<proteinExistence type="predicted"/>
<reference evidence="1 2" key="1">
    <citation type="submission" date="2016-09" db="EMBL/GenBank/DDBJ databases">
        <title>Complete genome of Desulfosporosinus sp. OL.</title>
        <authorList>
            <person name="Mardanov A."/>
            <person name="Beletsky A."/>
            <person name="Panova A."/>
            <person name="Karnachuk O."/>
            <person name="Ravin N."/>
        </authorList>
    </citation>
    <scope>NUCLEOTIDE SEQUENCE [LARGE SCALE GENOMIC DNA]</scope>
    <source>
        <strain evidence="1 2">OL</strain>
    </source>
</reference>
<keyword evidence="2" id="KW-1185">Reference proteome</keyword>
<evidence type="ECO:0000313" key="2">
    <source>
        <dbReference type="Proteomes" id="UP000186102"/>
    </source>
</evidence>
<dbReference type="Proteomes" id="UP000186102">
    <property type="component" value="Unassembled WGS sequence"/>
</dbReference>